<keyword evidence="2" id="KW-1185">Reference proteome</keyword>
<dbReference type="PANTHER" id="PTHR47186">
    <property type="entry name" value="LEUCINE-RICH REPEAT-CONTAINING PROTEIN 57"/>
    <property type="match status" value="1"/>
</dbReference>
<evidence type="ECO:0000313" key="2">
    <source>
        <dbReference type="Proteomes" id="UP000237347"/>
    </source>
</evidence>
<protein>
    <submittedName>
        <fullName evidence="1">Disease resistance protein rml1b</fullName>
    </submittedName>
</protein>
<proteinExistence type="predicted"/>
<dbReference type="AlphaFoldDB" id="A0AAW0LLP4"/>
<dbReference type="EMBL" id="PKMF04000083">
    <property type="protein sequence ID" value="KAK7851804.1"/>
    <property type="molecule type" value="Genomic_DNA"/>
</dbReference>
<name>A0AAW0LLP4_QUESU</name>
<reference evidence="1 2" key="1">
    <citation type="journal article" date="2018" name="Sci. Data">
        <title>The draft genome sequence of cork oak.</title>
        <authorList>
            <person name="Ramos A.M."/>
            <person name="Usie A."/>
            <person name="Barbosa P."/>
            <person name="Barros P.M."/>
            <person name="Capote T."/>
            <person name="Chaves I."/>
            <person name="Simoes F."/>
            <person name="Abreu I."/>
            <person name="Carrasquinho I."/>
            <person name="Faro C."/>
            <person name="Guimaraes J.B."/>
            <person name="Mendonca D."/>
            <person name="Nobrega F."/>
            <person name="Rodrigues L."/>
            <person name="Saibo N.J.M."/>
            <person name="Varela M.C."/>
            <person name="Egas C."/>
            <person name="Matos J."/>
            <person name="Miguel C.M."/>
            <person name="Oliveira M.M."/>
            <person name="Ricardo C.P."/>
            <person name="Goncalves S."/>
        </authorList>
    </citation>
    <scope>NUCLEOTIDE SEQUENCE [LARGE SCALE GENOMIC DNA]</scope>
    <source>
        <strain evidence="2">cv. HL8</strain>
    </source>
</reference>
<dbReference type="InterPro" id="IPR032675">
    <property type="entry name" value="LRR_dom_sf"/>
</dbReference>
<organism evidence="1 2">
    <name type="scientific">Quercus suber</name>
    <name type="common">Cork oak</name>
    <dbReference type="NCBI Taxonomy" id="58331"/>
    <lineage>
        <taxon>Eukaryota</taxon>
        <taxon>Viridiplantae</taxon>
        <taxon>Streptophyta</taxon>
        <taxon>Embryophyta</taxon>
        <taxon>Tracheophyta</taxon>
        <taxon>Spermatophyta</taxon>
        <taxon>Magnoliopsida</taxon>
        <taxon>eudicotyledons</taxon>
        <taxon>Gunneridae</taxon>
        <taxon>Pentapetalae</taxon>
        <taxon>rosids</taxon>
        <taxon>fabids</taxon>
        <taxon>Fagales</taxon>
        <taxon>Fagaceae</taxon>
        <taxon>Quercus</taxon>
    </lineage>
</organism>
<dbReference type="PANTHER" id="PTHR47186:SF13">
    <property type="entry name" value="DISEASE RESISTANCE PROTEIN RGA3"/>
    <property type="match status" value="1"/>
</dbReference>
<comment type="caution">
    <text evidence="1">The sequence shown here is derived from an EMBL/GenBank/DDBJ whole genome shotgun (WGS) entry which is preliminary data.</text>
</comment>
<sequence length="529" mass="59861">MPRSRIRLENLFNKVFQFENLKNINLNECEFITKLPELCAPNLETLDLSYCKNLVEHLTSLTMLNLDYCDNLRELPDSIYKLQLIVKLTISTTKLRSVSNSFDSLSGYGFPMLKYLDFSNRGNIFELEFLMNPDYFPALEYLDLSETDIIIIPESINRFARLRTLIMDNCKQLQEIPRLPQFIRKVYAKNCLSLTSQSSSKLLIQIGEILNLLPNRVCKGARSDISMDPLSLVGILDGEDIFAFILPAYEILKWFNHQNVRNSISFWVGRKFPDTVVCISFGSEAHMRGFYCEVYLSINGCQKRHYESLSIKDIPDHLWLFSPSHRRLQAHLNDSNISEQNHIEIICEIMNEWSTSSSSLEPRKLTGIIKMLEVHVECLCCPQISSNPSLPFLSVTHGVGSSSVFDDIEPQPLLPLSPSFSSSCMDQQVFNNEGVLGLSTETTNNGCDLSLSSKAYPIRGLVLDDNRHLPLPSNVGSSMDTTSGPEIRFGSTINDGFELDSSSLAHTMVNDDSDSDINLYPPAKKMRTT</sequence>
<dbReference type="Proteomes" id="UP000237347">
    <property type="component" value="Unassembled WGS sequence"/>
</dbReference>
<evidence type="ECO:0000313" key="1">
    <source>
        <dbReference type="EMBL" id="KAK7851804.1"/>
    </source>
</evidence>
<accession>A0AAW0LLP4</accession>
<dbReference type="SUPFAM" id="SSF52047">
    <property type="entry name" value="RNI-like"/>
    <property type="match status" value="1"/>
</dbReference>
<dbReference type="Gene3D" id="3.80.10.10">
    <property type="entry name" value="Ribonuclease Inhibitor"/>
    <property type="match status" value="1"/>
</dbReference>
<gene>
    <name evidence="1" type="primary">RLM1B_4</name>
    <name evidence="1" type="ORF">CFP56_041008</name>
</gene>